<dbReference type="GO" id="GO:0016987">
    <property type="term" value="F:sigma factor activity"/>
    <property type="evidence" value="ECO:0007669"/>
    <property type="project" value="UniProtKB-KW"/>
</dbReference>
<keyword evidence="8" id="KW-1185">Reference proteome</keyword>
<dbReference type="InterPro" id="IPR013325">
    <property type="entry name" value="RNA_pol_sigma_r2"/>
</dbReference>
<dbReference type="Pfam" id="PF08281">
    <property type="entry name" value="Sigma70_r4_2"/>
    <property type="match status" value="1"/>
</dbReference>
<dbReference type="InterPro" id="IPR007627">
    <property type="entry name" value="RNA_pol_sigma70_r2"/>
</dbReference>
<evidence type="ECO:0000313" key="8">
    <source>
        <dbReference type="Proteomes" id="UP000282311"/>
    </source>
</evidence>
<dbReference type="RefSeq" id="WP_120749615.1">
    <property type="nucleotide sequence ID" value="NZ_RBAH01000019.1"/>
</dbReference>
<dbReference type="PANTHER" id="PTHR43133:SF60">
    <property type="entry name" value="RNA POLYMERASE SIGMA FACTOR SIGV"/>
    <property type="match status" value="1"/>
</dbReference>
<keyword evidence="3" id="KW-0731">Sigma factor</keyword>
<feature type="domain" description="RNA polymerase sigma factor 70 region 4 type 2" evidence="6">
    <location>
        <begin position="122"/>
        <end position="174"/>
    </location>
</feature>
<evidence type="ECO:0000256" key="1">
    <source>
        <dbReference type="ARBA" id="ARBA00010641"/>
    </source>
</evidence>
<dbReference type="SUPFAM" id="SSF88659">
    <property type="entry name" value="Sigma3 and sigma4 domains of RNA polymerase sigma factors"/>
    <property type="match status" value="1"/>
</dbReference>
<protein>
    <submittedName>
        <fullName evidence="7">Sigma-70 family RNA polymerase sigma factor</fullName>
    </submittedName>
</protein>
<dbReference type="InterPro" id="IPR036388">
    <property type="entry name" value="WH-like_DNA-bd_sf"/>
</dbReference>
<dbReference type="EMBL" id="RBAH01000019">
    <property type="protein sequence ID" value="RKN78179.1"/>
    <property type="molecule type" value="Genomic_DNA"/>
</dbReference>
<keyword evidence="4" id="KW-0804">Transcription</keyword>
<dbReference type="GO" id="GO:0006352">
    <property type="term" value="P:DNA-templated transcription initiation"/>
    <property type="evidence" value="ECO:0007669"/>
    <property type="project" value="InterPro"/>
</dbReference>
<feature type="domain" description="RNA polymerase sigma-70 region 2" evidence="5">
    <location>
        <begin position="24"/>
        <end position="91"/>
    </location>
</feature>
<evidence type="ECO:0000256" key="3">
    <source>
        <dbReference type="ARBA" id="ARBA00023082"/>
    </source>
</evidence>
<dbReference type="Gene3D" id="1.10.10.10">
    <property type="entry name" value="Winged helix-like DNA-binding domain superfamily/Winged helix DNA-binding domain"/>
    <property type="match status" value="1"/>
</dbReference>
<dbReference type="CDD" id="cd06171">
    <property type="entry name" value="Sigma70_r4"/>
    <property type="match status" value="1"/>
</dbReference>
<dbReference type="Pfam" id="PF04542">
    <property type="entry name" value="Sigma70_r2"/>
    <property type="match status" value="1"/>
</dbReference>
<evidence type="ECO:0000256" key="2">
    <source>
        <dbReference type="ARBA" id="ARBA00023015"/>
    </source>
</evidence>
<evidence type="ECO:0000256" key="4">
    <source>
        <dbReference type="ARBA" id="ARBA00023163"/>
    </source>
</evidence>
<comment type="caution">
    <text evidence="7">The sequence shown here is derived from an EMBL/GenBank/DDBJ whole genome shotgun (WGS) entry which is preliminary data.</text>
</comment>
<proteinExistence type="inferred from homology"/>
<dbReference type="GO" id="GO:0003677">
    <property type="term" value="F:DNA binding"/>
    <property type="evidence" value="ECO:0007669"/>
    <property type="project" value="InterPro"/>
</dbReference>
<dbReference type="NCBIfam" id="TIGR02937">
    <property type="entry name" value="sigma70-ECF"/>
    <property type="match status" value="1"/>
</dbReference>
<gene>
    <name evidence="7" type="ORF">D7M11_22990</name>
</gene>
<dbReference type="InterPro" id="IPR013324">
    <property type="entry name" value="RNA_pol_sigma_r3/r4-like"/>
</dbReference>
<evidence type="ECO:0000259" key="6">
    <source>
        <dbReference type="Pfam" id="PF08281"/>
    </source>
</evidence>
<comment type="similarity">
    <text evidence="1">Belongs to the sigma-70 factor family. ECF subfamily.</text>
</comment>
<dbReference type="InterPro" id="IPR039425">
    <property type="entry name" value="RNA_pol_sigma-70-like"/>
</dbReference>
<organism evidence="7 8">
    <name type="scientific">Paenibacillus ginsengarvi</name>
    <dbReference type="NCBI Taxonomy" id="400777"/>
    <lineage>
        <taxon>Bacteria</taxon>
        <taxon>Bacillati</taxon>
        <taxon>Bacillota</taxon>
        <taxon>Bacilli</taxon>
        <taxon>Bacillales</taxon>
        <taxon>Paenibacillaceae</taxon>
        <taxon>Paenibacillus</taxon>
    </lineage>
</organism>
<dbReference type="Gene3D" id="1.10.1740.10">
    <property type="match status" value="1"/>
</dbReference>
<sequence>MQLPITNELLQRLRDGDRESFALLYGATRDQTYRTVYFLLNQKQDTADVVSEVYAELLRCLPGYRAEQSFVFWLNGIAVRQARNWNRKMWRLFRLFERNKSMHREEIEADAADEVLQSESSDELWASVENLPFKLKAVIVLRYYQNCSLEEIAGILQIPVGTVKSRHHLALKKLRLHVRQSPFAKEDSIHAER</sequence>
<dbReference type="NCBIfam" id="NF009195">
    <property type="entry name" value="PRK12543.1"/>
    <property type="match status" value="1"/>
</dbReference>
<dbReference type="PANTHER" id="PTHR43133">
    <property type="entry name" value="RNA POLYMERASE ECF-TYPE SIGMA FACTO"/>
    <property type="match status" value="1"/>
</dbReference>
<evidence type="ECO:0000259" key="5">
    <source>
        <dbReference type="Pfam" id="PF04542"/>
    </source>
</evidence>
<dbReference type="Proteomes" id="UP000282311">
    <property type="component" value="Unassembled WGS sequence"/>
</dbReference>
<accession>A0A3B0C1N5</accession>
<dbReference type="InterPro" id="IPR014284">
    <property type="entry name" value="RNA_pol_sigma-70_dom"/>
</dbReference>
<dbReference type="OrthoDB" id="9785675at2"/>
<keyword evidence="2" id="KW-0805">Transcription regulation</keyword>
<name>A0A3B0C1N5_9BACL</name>
<reference evidence="7 8" key="1">
    <citation type="journal article" date="2007" name="Int. J. Syst. Evol. Microbiol.">
        <title>Paenibacillus ginsengarvi sp. nov., isolated from soil from ginseng cultivation.</title>
        <authorList>
            <person name="Yoon M.H."/>
            <person name="Ten L.N."/>
            <person name="Im W.T."/>
        </authorList>
    </citation>
    <scope>NUCLEOTIDE SEQUENCE [LARGE SCALE GENOMIC DNA]</scope>
    <source>
        <strain evidence="7 8">KCTC 13059</strain>
    </source>
</reference>
<evidence type="ECO:0000313" key="7">
    <source>
        <dbReference type="EMBL" id="RKN78179.1"/>
    </source>
</evidence>
<dbReference type="SUPFAM" id="SSF88946">
    <property type="entry name" value="Sigma2 domain of RNA polymerase sigma factors"/>
    <property type="match status" value="1"/>
</dbReference>
<dbReference type="AlphaFoldDB" id="A0A3B0C1N5"/>
<dbReference type="InterPro" id="IPR013249">
    <property type="entry name" value="RNA_pol_sigma70_r4_t2"/>
</dbReference>